<sequence length="111" mass="13015">MFEKACVTGIVVYFCTRNNEKRSLNYWQADGSKEGKTSEKKDSKKLARFENAFYICTPQNTESSLIDCWGKRGKRDEKKVSKFFKFFLQETKTITSFAPALRNKRKTQNYV</sequence>
<dbReference type="RefSeq" id="WP_223710170.1">
    <property type="nucleotide sequence ID" value="NZ_JAINUY010000008.1"/>
</dbReference>
<comment type="caution">
    <text evidence="1">The sequence shown here is derived from an EMBL/GenBank/DDBJ whole genome shotgun (WGS) entry which is preliminary data.</text>
</comment>
<proteinExistence type="predicted"/>
<evidence type="ECO:0000313" key="1">
    <source>
        <dbReference type="EMBL" id="MBZ4037166.1"/>
    </source>
</evidence>
<evidence type="ECO:0000313" key="2">
    <source>
        <dbReference type="Proteomes" id="UP001139366"/>
    </source>
</evidence>
<keyword evidence="2" id="KW-1185">Reference proteome</keyword>
<organism evidence="1 2">
    <name type="scientific">Flavobacterium potami</name>
    <dbReference type="NCBI Taxonomy" id="2872310"/>
    <lineage>
        <taxon>Bacteria</taxon>
        <taxon>Pseudomonadati</taxon>
        <taxon>Bacteroidota</taxon>
        <taxon>Flavobacteriia</taxon>
        <taxon>Flavobacteriales</taxon>
        <taxon>Flavobacteriaceae</taxon>
        <taxon>Flavobacterium</taxon>
    </lineage>
</organism>
<accession>A0A9X1HDI9</accession>
<protein>
    <submittedName>
        <fullName evidence="1">Uncharacterized protein</fullName>
    </submittedName>
</protein>
<dbReference type="EMBL" id="JAINUY010000008">
    <property type="protein sequence ID" value="MBZ4037166.1"/>
    <property type="molecule type" value="Genomic_DNA"/>
</dbReference>
<name>A0A9X1HDI9_9FLAO</name>
<gene>
    <name evidence="1" type="ORF">K6T82_20570</name>
</gene>
<dbReference type="Proteomes" id="UP001139366">
    <property type="component" value="Unassembled WGS sequence"/>
</dbReference>
<dbReference type="AlphaFoldDB" id="A0A9X1HDI9"/>
<feature type="non-terminal residue" evidence="1">
    <location>
        <position position="111"/>
    </location>
</feature>
<reference evidence="1 2" key="1">
    <citation type="journal article" date="2023" name="Antonie Van Leeuwenhoek">
        <title>Flavobacterium potami sp. nov., a multi-metal resistance genes harbouring bacterium isolated from shallow river silt.</title>
        <authorList>
            <person name="Li S."/>
            <person name="Mao S."/>
            <person name="Mu W."/>
            <person name="Guo B."/>
            <person name="Li C."/>
            <person name="Zhu Q."/>
            <person name="Hou X."/>
            <person name="Zhao Y."/>
            <person name="Wei S."/>
            <person name="Liu H."/>
            <person name="Liu A."/>
        </authorList>
    </citation>
    <scope>NUCLEOTIDE SEQUENCE [LARGE SCALE GENOMIC DNA]</scope>
    <source>
        <strain evidence="1 2">17A</strain>
    </source>
</reference>